<sequence>MKKKIALETPEAENRKNPKLTDLEEEEFSEKKQKKKESKKKRKAAEIEQEEGREDLRDQQKNSIHAIAPICLLVVCHASPVNDYGAEIFVWNPFTGVYRKLPDLSDDMTMRGAYGFGYDSTADDYKVFMVAAMVQIFSLKRGSWKRVENSDRCLQYITGADSGLLLKGALHWRDVHAEKITAFDLAEEKFYDVPAPPQQESLAPKGIGIVGEYLCMSWSPTPSFDGSVVWVMKEYLNEKSWVPFIDYCRSWGGQCSVRYHCNFIAYSEQDREDGGCLMFDLHDDVDTTEILKWNKNLEISDRDGVHEGEVKDKEDGGCLMFYWPGDVRTTEILKWNKNLEKTDRGGEDEGDVKIEVGEERDPRQWADARSNLHLLLRLKEQMQGQETYLKST</sequence>
<dbReference type="InterPro" id="IPR050796">
    <property type="entry name" value="SCF_F-box_component"/>
</dbReference>
<dbReference type="OrthoDB" id="1845276at2759"/>
<feature type="compositionally biased region" description="Basic residues" evidence="1">
    <location>
        <begin position="32"/>
        <end position="43"/>
    </location>
</feature>
<gene>
    <name evidence="3" type="ORF">Tsubulata_048954</name>
</gene>
<dbReference type="NCBIfam" id="TIGR01640">
    <property type="entry name" value="F_box_assoc_1"/>
    <property type="match status" value="1"/>
</dbReference>
<dbReference type="InterPro" id="IPR017451">
    <property type="entry name" value="F-box-assoc_interact_dom"/>
</dbReference>
<evidence type="ECO:0000313" key="3">
    <source>
        <dbReference type="EMBL" id="KAJ4837805.1"/>
    </source>
</evidence>
<evidence type="ECO:0000259" key="2">
    <source>
        <dbReference type="Pfam" id="PF07734"/>
    </source>
</evidence>
<comment type="caution">
    <text evidence="3">The sequence shown here is derived from an EMBL/GenBank/DDBJ whole genome shotgun (WGS) entry which is preliminary data.</text>
</comment>
<proteinExistence type="predicted"/>
<dbReference type="Pfam" id="PF07734">
    <property type="entry name" value="FBA_1"/>
    <property type="match status" value="1"/>
</dbReference>
<feature type="compositionally biased region" description="Basic and acidic residues" evidence="1">
    <location>
        <begin position="12"/>
        <end position="22"/>
    </location>
</feature>
<dbReference type="PANTHER" id="PTHR31672:SF13">
    <property type="entry name" value="F-BOX PROTEIN CPR30-LIKE"/>
    <property type="match status" value="1"/>
</dbReference>
<evidence type="ECO:0000256" key="1">
    <source>
        <dbReference type="SAM" id="MobiDB-lite"/>
    </source>
</evidence>
<dbReference type="AlphaFoldDB" id="A0A9Q0FU76"/>
<accession>A0A9Q0FU76</accession>
<protein>
    <recommendedName>
        <fullName evidence="2">F-box associated beta-propeller type 1 domain-containing protein</fullName>
    </recommendedName>
</protein>
<dbReference type="PANTHER" id="PTHR31672">
    <property type="entry name" value="BNACNNG10540D PROTEIN"/>
    <property type="match status" value="1"/>
</dbReference>
<name>A0A9Q0FU76_9ROSI</name>
<dbReference type="Proteomes" id="UP001141552">
    <property type="component" value="Unassembled WGS sequence"/>
</dbReference>
<feature type="non-terminal residue" evidence="3">
    <location>
        <position position="1"/>
    </location>
</feature>
<feature type="region of interest" description="Disordered" evidence="1">
    <location>
        <begin position="1"/>
        <end position="58"/>
    </location>
</feature>
<keyword evidence="4" id="KW-1185">Reference proteome</keyword>
<dbReference type="EMBL" id="JAKUCV010003728">
    <property type="protein sequence ID" value="KAJ4837805.1"/>
    <property type="molecule type" value="Genomic_DNA"/>
</dbReference>
<feature type="domain" description="F-box associated beta-propeller type 1" evidence="2">
    <location>
        <begin position="80"/>
        <end position="263"/>
    </location>
</feature>
<reference evidence="3" key="1">
    <citation type="submission" date="2022-02" db="EMBL/GenBank/DDBJ databases">
        <authorList>
            <person name="Henning P.M."/>
            <person name="McCubbin A.G."/>
            <person name="Shore J.S."/>
        </authorList>
    </citation>
    <scope>NUCLEOTIDE SEQUENCE</scope>
    <source>
        <strain evidence="3">F60SS</strain>
        <tissue evidence="3">Leaves</tissue>
    </source>
</reference>
<evidence type="ECO:0000313" key="4">
    <source>
        <dbReference type="Proteomes" id="UP001141552"/>
    </source>
</evidence>
<dbReference type="InterPro" id="IPR006527">
    <property type="entry name" value="F-box-assoc_dom_typ1"/>
</dbReference>
<organism evidence="3 4">
    <name type="scientific">Turnera subulata</name>
    <dbReference type="NCBI Taxonomy" id="218843"/>
    <lineage>
        <taxon>Eukaryota</taxon>
        <taxon>Viridiplantae</taxon>
        <taxon>Streptophyta</taxon>
        <taxon>Embryophyta</taxon>
        <taxon>Tracheophyta</taxon>
        <taxon>Spermatophyta</taxon>
        <taxon>Magnoliopsida</taxon>
        <taxon>eudicotyledons</taxon>
        <taxon>Gunneridae</taxon>
        <taxon>Pentapetalae</taxon>
        <taxon>rosids</taxon>
        <taxon>fabids</taxon>
        <taxon>Malpighiales</taxon>
        <taxon>Passifloraceae</taxon>
        <taxon>Turnera</taxon>
    </lineage>
</organism>
<reference evidence="3" key="2">
    <citation type="journal article" date="2023" name="Plants (Basel)">
        <title>Annotation of the Turnera subulata (Passifloraceae) Draft Genome Reveals the S-Locus Evolved after the Divergence of Turneroideae from Passifloroideae in a Stepwise Manner.</title>
        <authorList>
            <person name="Henning P.M."/>
            <person name="Roalson E.H."/>
            <person name="Mir W."/>
            <person name="McCubbin A.G."/>
            <person name="Shore J.S."/>
        </authorList>
    </citation>
    <scope>NUCLEOTIDE SEQUENCE</scope>
    <source>
        <strain evidence="3">F60SS</strain>
    </source>
</reference>